<proteinExistence type="predicted"/>
<dbReference type="Proteomes" id="UP000006426">
    <property type="component" value="Plasmid pmppla107"/>
</dbReference>
<evidence type="ECO:0000313" key="2">
    <source>
        <dbReference type="Proteomes" id="UP000006426"/>
    </source>
</evidence>
<dbReference type="AlphaFoldDB" id="A0AAD0M4G0"/>
<evidence type="ECO:0000313" key="1">
    <source>
        <dbReference type="EMBL" id="AXH59628.1"/>
    </source>
</evidence>
<organism evidence="1 2">
    <name type="scientific">Pseudomonas amygdali pv. lachrymans str. M301315</name>
    <dbReference type="NCBI Taxonomy" id="629260"/>
    <lineage>
        <taxon>Bacteria</taxon>
        <taxon>Pseudomonadati</taxon>
        <taxon>Pseudomonadota</taxon>
        <taxon>Gammaproteobacteria</taxon>
        <taxon>Pseudomonadales</taxon>
        <taxon>Pseudomonadaceae</taxon>
        <taxon>Pseudomonas</taxon>
        <taxon>Pseudomonas amygdali</taxon>
    </lineage>
</organism>
<keyword evidence="1" id="KW-0614">Plasmid</keyword>
<geneLocation type="plasmid" evidence="2">
    <name>pmppla107</name>
</geneLocation>
<name>A0AAD0M4G0_PSEAV</name>
<dbReference type="EMBL" id="CP031226">
    <property type="protein sequence ID" value="AXH59628.1"/>
    <property type="molecule type" value="Genomic_DNA"/>
</dbReference>
<protein>
    <submittedName>
        <fullName evidence="1">Uncharacterized protein</fullName>
    </submittedName>
</protein>
<reference evidence="1 2" key="1">
    <citation type="journal article" date="2011" name="PLoS Pathog.">
        <title>Dynamic evolution of pathogenicity revealed by sequencing and comparative genomics of 19 Pseudomonas syringae isolates.</title>
        <authorList>
            <person name="Baltrus D.A."/>
            <person name="Nishimura M.T."/>
            <person name="Romanchuk A."/>
            <person name="Chang J.H."/>
            <person name="Mukhtar M.S."/>
            <person name="Cherkis K."/>
            <person name="Roach J."/>
            <person name="Grant S.R."/>
            <person name="Jones C.D."/>
            <person name="Dangl J.L."/>
        </authorList>
    </citation>
    <scope>NUCLEOTIDE SEQUENCE [LARGE SCALE GENOMIC DNA]</scope>
    <source>
        <strain evidence="1 2">M301315</strain>
    </source>
</reference>
<sequence length="272" mass="30902">MQSDPQMPDNTPFQPRIFQMHKDFHRYEDNSVFADVALRDGVMIIQDWYSEIKDQGHSRRALEWITKEGEVSRVEVVDASYRTLPFWRRMFDVGLVQQVNDTCGQTVLERIDGDPAPITKPPITAMAALPSGKLTGKQAAQFIHDALQAIGLPRTSTLNGGEITGWTTNLGSTGFSIRHDKRTGLLQWHVVVSGRPHMSYEEDDHGYYPTRPEVLCPRIQTMFEALALKVTSVKATGWQTAWDDDVSYEIYTNHPEWLESNPRLERSCDPAP</sequence>
<gene>
    <name evidence="1" type="ORF">PLA107_030865</name>
</gene>
<accession>A0AAD0M4G0</accession>